<feature type="domain" description="Chlorhexidine efflux transporter" evidence="2">
    <location>
        <begin position="71"/>
        <end position="133"/>
    </location>
</feature>
<evidence type="ECO:0000313" key="3">
    <source>
        <dbReference type="EMBL" id="KAF1021296.1"/>
    </source>
</evidence>
<dbReference type="EMBL" id="WNDQ01000023">
    <property type="protein sequence ID" value="KAF1021296.1"/>
    <property type="molecule type" value="Genomic_DNA"/>
</dbReference>
<evidence type="ECO:0000313" key="4">
    <source>
        <dbReference type="Proteomes" id="UP000461670"/>
    </source>
</evidence>
<evidence type="ECO:0000256" key="1">
    <source>
        <dbReference type="SAM" id="Phobius"/>
    </source>
</evidence>
<feature type="domain" description="Chlorhexidine efflux transporter" evidence="2">
    <location>
        <begin position="3"/>
        <end position="65"/>
    </location>
</feature>
<evidence type="ECO:0000259" key="2">
    <source>
        <dbReference type="Pfam" id="PF05232"/>
    </source>
</evidence>
<keyword evidence="1" id="KW-1133">Transmembrane helix</keyword>
<sequence length="145" mass="15895">MQGLKRKIVYVSFYELIAVVITTTGLALLSSHSAGHASVAAVASSAIALVWNLVYNTLFEAWESRQAKRGRGLARRIAHAIGFEAGLVVMLVPLFAWWLDVSLWHAFVLDLGLIVFFLVYTFVFNLGFDHLFGLPASAQVQAEAA</sequence>
<dbReference type="InterPro" id="IPR007896">
    <property type="entry name" value="BTP_bacteria"/>
</dbReference>
<reference evidence="4" key="1">
    <citation type="journal article" date="2020" name="MBio">
        <title>Horizontal gene transfer to a defensive symbiont with a reduced genome amongst a multipartite beetle microbiome.</title>
        <authorList>
            <person name="Waterworth S.C."/>
            <person name="Florez L.V."/>
            <person name="Rees E.R."/>
            <person name="Hertweck C."/>
            <person name="Kaltenpoth M."/>
            <person name="Kwan J.C."/>
        </authorList>
    </citation>
    <scope>NUCLEOTIDE SEQUENCE [LARGE SCALE GENOMIC DNA]</scope>
</reference>
<gene>
    <name evidence="3" type="ORF">GAK30_01916</name>
</gene>
<dbReference type="Pfam" id="PF05232">
    <property type="entry name" value="BTP"/>
    <property type="match status" value="2"/>
</dbReference>
<comment type="caution">
    <text evidence="3">The sequence shown here is derived from an EMBL/GenBank/DDBJ whole genome shotgun (WGS) entry which is preliminary data.</text>
</comment>
<feature type="transmembrane region" description="Helical" evidence="1">
    <location>
        <begin position="77"/>
        <end position="98"/>
    </location>
</feature>
<dbReference type="NCBIfam" id="NF033664">
    <property type="entry name" value="PACE_transport"/>
    <property type="match status" value="1"/>
</dbReference>
<name>A0A7V8FNY2_9BURK</name>
<feature type="transmembrane region" description="Helical" evidence="1">
    <location>
        <begin position="104"/>
        <end position="128"/>
    </location>
</feature>
<organism evidence="3 4">
    <name type="scientific">Paracidovorax wautersii</name>
    <dbReference type="NCBI Taxonomy" id="1177982"/>
    <lineage>
        <taxon>Bacteria</taxon>
        <taxon>Pseudomonadati</taxon>
        <taxon>Pseudomonadota</taxon>
        <taxon>Betaproteobacteria</taxon>
        <taxon>Burkholderiales</taxon>
        <taxon>Comamonadaceae</taxon>
        <taxon>Paracidovorax</taxon>
    </lineage>
</organism>
<protein>
    <recommendedName>
        <fullName evidence="2">Chlorhexidine efflux transporter domain-containing protein</fullName>
    </recommendedName>
</protein>
<keyword evidence="1" id="KW-0812">Transmembrane</keyword>
<dbReference type="InterPro" id="IPR058208">
    <property type="entry name" value="PACE"/>
</dbReference>
<proteinExistence type="predicted"/>
<feature type="transmembrane region" description="Helical" evidence="1">
    <location>
        <begin position="37"/>
        <end position="56"/>
    </location>
</feature>
<keyword evidence="1" id="KW-0472">Membrane</keyword>
<accession>A0A7V8FNY2</accession>
<dbReference type="Proteomes" id="UP000461670">
    <property type="component" value="Unassembled WGS sequence"/>
</dbReference>
<feature type="transmembrane region" description="Helical" evidence="1">
    <location>
        <begin position="12"/>
        <end position="31"/>
    </location>
</feature>
<dbReference type="AlphaFoldDB" id="A0A7V8FNY2"/>